<accession>A0ABY1N5C0</accession>
<evidence type="ECO:0000313" key="1">
    <source>
        <dbReference type="EMBL" id="SMO91229.1"/>
    </source>
</evidence>
<evidence type="ECO:0008006" key="3">
    <source>
        <dbReference type="Google" id="ProtNLM"/>
    </source>
</evidence>
<protein>
    <recommendedName>
        <fullName evidence="3">Alpha/beta hydrolase family protein</fullName>
    </recommendedName>
</protein>
<dbReference type="Proteomes" id="UP000315460">
    <property type="component" value="Unassembled WGS sequence"/>
</dbReference>
<name>A0ABY1N5C0_9ACTN</name>
<proteinExistence type="predicted"/>
<dbReference type="InterPro" id="IPR029058">
    <property type="entry name" value="AB_hydrolase_fold"/>
</dbReference>
<gene>
    <name evidence="1" type="ORF">SAMN06265174_11343</name>
</gene>
<dbReference type="RefSeq" id="WP_206680934.1">
    <property type="nucleotide sequence ID" value="NZ_BAAAQH010000002.1"/>
</dbReference>
<dbReference type="EMBL" id="FXTG01000013">
    <property type="protein sequence ID" value="SMO91229.1"/>
    <property type="molecule type" value="Genomic_DNA"/>
</dbReference>
<evidence type="ECO:0000313" key="2">
    <source>
        <dbReference type="Proteomes" id="UP000315460"/>
    </source>
</evidence>
<reference evidence="1 2" key="1">
    <citation type="submission" date="2017-05" db="EMBL/GenBank/DDBJ databases">
        <authorList>
            <person name="Varghese N."/>
            <person name="Submissions S."/>
        </authorList>
    </citation>
    <scope>NUCLEOTIDE SEQUENCE [LARGE SCALE GENOMIC DNA]</scope>
    <source>
        <strain evidence="1 2">DSM 45139</strain>
    </source>
</reference>
<keyword evidence="2" id="KW-1185">Reference proteome</keyword>
<organism evidence="1 2">
    <name type="scientific">Dietzia kunjamensis subsp. schimae</name>
    <dbReference type="NCBI Taxonomy" id="498198"/>
    <lineage>
        <taxon>Bacteria</taxon>
        <taxon>Bacillati</taxon>
        <taxon>Actinomycetota</taxon>
        <taxon>Actinomycetes</taxon>
        <taxon>Mycobacteriales</taxon>
        <taxon>Dietziaceae</taxon>
        <taxon>Dietzia</taxon>
    </lineage>
</organism>
<dbReference type="Gene3D" id="3.40.50.1820">
    <property type="entry name" value="alpha/beta hydrolase"/>
    <property type="match status" value="1"/>
</dbReference>
<comment type="caution">
    <text evidence="1">The sequence shown here is derived from an EMBL/GenBank/DDBJ whole genome shotgun (WGS) entry which is preliminary data.</text>
</comment>
<dbReference type="SUPFAM" id="SSF53474">
    <property type="entry name" value="alpha/beta-Hydrolases"/>
    <property type="match status" value="1"/>
</dbReference>
<sequence length="118" mass="13071">MAHDIDGGIAQRFGVQSTGRVRSLTLIDVVSFDSYPSERTRQQMADGLDELARTPDAEHRAHFRDWLLSTHSDPASFDSAAIPGSDLHLIENYGHFAPEERPAEVAAALWAFLDAHRS</sequence>